<accession>D5VS00</accession>
<name>D5VS00_METIM</name>
<keyword evidence="2" id="KW-1185">Reference proteome</keyword>
<evidence type="ECO:0000313" key="1">
    <source>
        <dbReference type="EMBL" id="ADG13353.1"/>
    </source>
</evidence>
<dbReference type="HOGENOM" id="CLU_135994_0_0_2"/>
<protein>
    <recommendedName>
        <fullName evidence="3">DUF371 domain-containing protein</fullName>
    </recommendedName>
</protein>
<sequence>MEFIIKAKGHRNVSARHKGTIEITKEDYLTPTGDCIIGISADKSMLDFPEEFKELLRRAKKIVVEIEVDGIKERIEGEGHKELILEHPTDIVIRKSSYICPRTLMIKANKGAKDINREIVKKLKKGKELIFKIKVEP</sequence>
<organism evidence="1 2">
    <name type="scientific">Methanocaldococcus infernus (strain DSM 11812 / JCM 15783 / ME)</name>
    <dbReference type="NCBI Taxonomy" id="573063"/>
    <lineage>
        <taxon>Archaea</taxon>
        <taxon>Methanobacteriati</taxon>
        <taxon>Methanobacteriota</taxon>
        <taxon>Methanomada group</taxon>
        <taxon>Methanococci</taxon>
        <taxon>Methanococcales</taxon>
        <taxon>Methanocaldococcaceae</taxon>
        <taxon>Methanocaldococcus</taxon>
    </lineage>
</organism>
<dbReference type="PANTHER" id="PTHR40696:SF1">
    <property type="entry name" value="DUF371 DOMAIN-CONTAINING PROTEIN"/>
    <property type="match status" value="1"/>
</dbReference>
<dbReference type="Pfam" id="PF04027">
    <property type="entry name" value="DUF371"/>
    <property type="match status" value="1"/>
</dbReference>
<dbReference type="AlphaFoldDB" id="D5VS00"/>
<dbReference type="InterPro" id="IPR007171">
    <property type="entry name" value="DUF371"/>
</dbReference>
<dbReference type="RefSeq" id="WP_013100099.1">
    <property type="nucleotide sequence ID" value="NC_014122.1"/>
</dbReference>
<proteinExistence type="predicted"/>
<dbReference type="PANTHER" id="PTHR40696">
    <property type="entry name" value="DUF371 FAMILY PROTEIN"/>
    <property type="match status" value="1"/>
</dbReference>
<gene>
    <name evidence="1" type="ordered locus">Metin_0686</name>
</gene>
<dbReference type="KEGG" id="mif:Metin_0686"/>
<dbReference type="GeneID" id="9131693"/>
<evidence type="ECO:0000313" key="2">
    <source>
        <dbReference type="Proteomes" id="UP000002061"/>
    </source>
</evidence>
<dbReference type="EMBL" id="CP002009">
    <property type="protein sequence ID" value="ADG13353.1"/>
    <property type="molecule type" value="Genomic_DNA"/>
</dbReference>
<dbReference type="STRING" id="573063.Metin_0686"/>
<evidence type="ECO:0008006" key="3">
    <source>
        <dbReference type="Google" id="ProtNLM"/>
    </source>
</evidence>
<reference evidence="1" key="1">
    <citation type="submission" date="2010-04" db="EMBL/GenBank/DDBJ databases">
        <title>Complete sequence of Methanocaldococcus infernus ME.</title>
        <authorList>
            <consortium name="US DOE Joint Genome Institute"/>
            <person name="Lucas S."/>
            <person name="Copeland A."/>
            <person name="Lapidus A."/>
            <person name="Cheng J.-F."/>
            <person name="Bruce D."/>
            <person name="Goodwin L."/>
            <person name="Pitluck S."/>
            <person name="Munk A.C."/>
            <person name="Detter J.C."/>
            <person name="Han C."/>
            <person name="Tapia R."/>
            <person name="Land M."/>
            <person name="Hauser L."/>
            <person name="Kyrpides N."/>
            <person name="Mikhailova N."/>
            <person name="Sieprawska-Lupa M."/>
            <person name="Whitman W.B."/>
            <person name="Woyke T."/>
        </authorList>
    </citation>
    <scope>NUCLEOTIDE SEQUENCE [LARGE SCALE GENOMIC DNA]</scope>
    <source>
        <strain evidence="1">ME</strain>
    </source>
</reference>
<dbReference type="Proteomes" id="UP000002061">
    <property type="component" value="Chromosome"/>
</dbReference>
<dbReference type="Gene3D" id="2.60.120.630">
    <property type="entry name" value="mth639 domain like"/>
    <property type="match status" value="1"/>
</dbReference>
<dbReference type="OrthoDB" id="9265at2157"/>
<dbReference type="eggNOG" id="arCOG04171">
    <property type="taxonomic scope" value="Archaea"/>
</dbReference>
<dbReference type="InterPro" id="IPR023131">
    <property type="entry name" value="Mth639-like_dom_sf"/>
</dbReference>